<evidence type="ECO:0000256" key="1">
    <source>
        <dbReference type="SAM" id="Phobius"/>
    </source>
</evidence>
<name>A0A0A9FK96_ARUDO</name>
<reference evidence="2" key="2">
    <citation type="journal article" date="2015" name="Data Brief">
        <title>Shoot transcriptome of the giant reed, Arundo donax.</title>
        <authorList>
            <person name="Barrero R.A."/>
            <person name="Guerrero F.D."/>
            <person name="Moolhuijzen P."/>
            <person name="Goolsby J.A."/>
            <person name="Tidwell J."/>
            <person name="Bellgard S.E."/>
            <person name="Bellgard M.I."/>
        </authorList>
    </citation>
    <scope>NUCLEOTIDE SEQUENCE</scope>
    <source>
        <tissue evidence="2">Shoot tissue taken approximately 20 cm above the soil surface</tissue>
    </source>
</reference>
<proteinExistence type="predicted"/>
<reference evidence="2" key="1">
    <citation type="submission" date="2014-09" db="EMBL/GenBank/DDBJ databases">
        <authorList>
            <person name="Magalhaes I.L.F."/>
            <person name="Oliveira U."/>
            <person name="Santos F.R."/>
            <person name="Vidigal T.H.D.A."/>
            <person name="Brescovit A.D."/>
            <person name="Santos A.J."/>
        </authorList>
    </citation>
    <scope>NUCLEOTIDE SEQUENCE</scope>
    <source>
        <tissue evidence="2">Shoot tissue taken approximately 20 cm above the soil surface</tissue>
    </source>
</reference>
<keyword evidence="1" id="KW-1133">Transmembrane helix</keyword>
<accession>A0A0A9FK96</accession>
<dbReference type="EMBL" id="GBRH01189213">
    <property type="protein sequence ID" value="JAE08683.1"/>
    <property type="molecule type" value="Transcribed_RNA"/>
</dbReference>
<sequence length="34" mass="3758">MNCNEVSISWQSGPVILVITFCFVIGNLAQRTCN</sequence>
<feature type="transmembrane region" description="Helical" evidence="1">
    <location>
        <begin position="12"/>
        <end position="29"/>
    </location>
</feature>
<keyword evidence="1" id="KW-0812">Transmembrane</keyword>
<organism evidence="2">
    <name type="scientific">Arundo donax</name>
    <name type="common">Giant reed</name>
    <name type="synonym">Donax arundinaceus</name>
    <dbReference type="NCBI Taxonomy" id="35708"/>
    <lineage>
        <taxon>Eukaryota</taxon>
        <taxon>Viridiplantae</taxon>
        <taxon>Streptophyta</taxon>
        <taxon>Embryophyta</taxon>
        <taxon>Tracheophyta</taxon>
        <taxon>Spermatophyta</taxon>
        <taxon>Magnoliopsida</taxon>
        <taxon>Liliopsida</taxon>
        <taxon>Poales</taxon>
        <taxon>Poaceae</taxon>
        <taxon>PACMAD clade</taxon>
        <taxon>Arundinoideae</taxon>
        <taxon>Arundineae</taxon>
        <taxon>Arundo</taxon>
    </lineage>
</organism>
<protein>
    <submittedName>
        <fullName evidence="2">Uncharacterized protein</fullName>
    </submittedName>
</protein>
<evidence type="ECO:0000313" key="2">
    <source>
        <dbReference type="EMBL" id="JAE08683.1"/>
    </source>
</evidence>
<dbReference type="AlphaFoldDB" id="A0A0A9FK96"/>
<keyword evidence="1" id="KW-0472">Membrane</keyword>